<dbReference type="AlphaFoldDB" id="A0A1W4XMD0"/>
<dbReference type="PANTHER" id="PTHR45695">
    <property type="entry name" value="LEUCOKININ RECEPTOR-RELATED"/>
    <property type="match status" value="1"/>
</dbReference>
<dbReference type="GeneID" id="108742812"/>
<dbReference type="KEGG" id="apln:108742812"/>
<dbReference type="InParanoid" id="A0A1W4XMD0"/>
<dbReference type="GO" id="GO:0005886">
    <property type="term" value="C:plasma membrane"/>
    <property type="evidence" value="ECO:0007669"/>
    <property type="project" value="TreeGrafter"/>
</dbReference>
<sequence length="401" mass="45907">MNTSSAENVTISAADIDQYKIDIKEYIFPKGWTWLIISLHTVVFLIGFVGNILVCLAVYRNHCMRTITNYFIVNLAVADFLVIVWCLPPSVIWDVTSTWFLGNEMCKIVVYLQNVSVIVSVLTLTFISLERWYAICFPIEFKSTMGRAKTAIGIIWSFALLFDVPELLVYRTVPDETLPFKTIFFTQCEPNWSTRTDTIWTIIKIILFYVIPLVLMVATYFQIIKVLWTPKRGSHSTDITTRNSPTFAMRINALGSSRQICSRRKASRMLVAVVIMFAICFLPVHLLCVLRLTVGLTNSETNRAFSLISHWLCYANSAVNPVIYNFMSGKFRKEFRRAFACCFRNSSTARRLDSALTYRNAPTNEENVVLFSRLLHQTSKRHCIVNANVNDCNSRFCTSTV</sequence>
<evidence type="ECO:0000256" key="3">
    <source>
        <dbReference type="ARBA" id="ARBA00022692"/>
    </source>
</evidence>
<feature type="transmembrane region" description="Helical" evidence="10">
    <location>
        <begin position="269"/>
        <end position="292"/>
    </location>
</feature>
<dbReference type="STRING" id="224129.A0A1W4XMD0"/>
<dbReference type="InterPro" id="IPR017452">
    <property type="entry name" value="GPCR_Rhodpsn_7TM"/>
</dbReference>
<evidence type="ECO:0000256" key="7">
    <source>
        <dbReference type="ARBA" id="ARBA00023170"/>
    </source>
</evidence>
<evidence type="ECO:0000256" key="1">
    <source>
        <dbReference type="ARBA" id="ARBA00004141"/>
    </source>
</evidence>
<comment type="subcellular location">
    <subcellularLocation>
        <location evidence="1">Membrane</location>
        <topology evidence="1">Multi-pass membrane protein</topology>
    </subcellularLocation>
</comment>
<keyword evidence="4 10" id="KW-1133">Transmembrane helix</keyword>
<feature type="transmembrane region" description="Helical" evidence="10">
    <location>
        <begin position="199"/>
        <end position="221"/>
    </location>
</feature>
<evidence type="ECO:0000256" key="5">
    <source>
        <dbReference type="ARBA" id="ARBA00023040"/>
    </source>
</evidence>
<name>A0A1W4XMD0_AGRPL</name>
<dbReference type="Pfam" id="PF00001">
    <property type="entry name" value="7tm_1"/>
    <property type="match status" value="1"/>
</dbReference>
<dbReference type="PROSITE" id="PS50262">
    <property type="entry name" value="G_PROTEIN_RECEP_F1_2"/>
    <property type="match status" value="1"/>
</dbReference>
<feature type="transmembrane region" description="Helical" evidence="10">
    <location>
        <begin position="32"/>
        <end position="59"/>
    </location>
</feature>
<dbReference type="PANTHER" id="PTHR45695:SF15">
    <property type="entry name" value="OPSIN RH2"/>
    <property type="match status" value="1"/>
</dbReference>
<feature type="transmembrane region" description="Helical" evidence="10">
    <location>
        <begin position="108"/>
        <end position="129"/>
    </location>
</feature>
<organism evidence="12 13">
    <name type="scientific">Agrilus planipennis</name>
    <name type="common">Emerald ash borer</name>
    <name type="synonym">Agrilus marcopoli</name>
    <dbReference type="NCBI Taxonomy" id="224129"/>
    <lineage>
        <taxon>Eukaryota</taxon>
        <taxon>Metazoa</taxon>
        <taxon>Ecdysozoa</taxon>
        <taxon>Arthropoda</taxon>
        <taxon>Hexapoda</taxon>
        <taxon>Insecta</taxon>
        <taxon>Pterygota</taxon>
        <taxon>Neoptera</taxon>
        <taxon>Endopterygota</taxon>
        <taxon>Coleoptera</taxon>
        <taxon>Polyphaga</taxon>
        <taxon>Elateriformia</taxon>
        <taxon>Buprestoidea</taxon>
        <taxon>Buprestidae</taxon>
        <taxon>Agrilinae</taxon>
        <taxon>Agrilus</taxon>
    </lineage>
</organism>
<dbReference type="PRINTS" id="PR00237">
    <property type="entry name" value="GPCRRHODOPSN"/>
</dbReference>
<evidence type="ECO:0000313" key="12">
    <source>
        <dbReference type="Proteomes" id="UP000192223"/>
    </source>
</evidence>
<dbReference type="PROSITE" id="PS00237">
    <property type="entry name" value="G_PROTEIN_RECEP_F1_1"/>
    <property type="match status" value="1"/>
</dbReference>
<gene>
    <name evidence="13" type="primary">LOC108742812</name>
</gene>
<keyword evidence="6 10" id="KW-0472">Membrane</keyword>
<evidence type="ECO:0000256" key="6">
    <source>
        <dbReference type="ARBA" id="ARBA00023136"/>
    </source>
</evidence>
<dbReference type="InterPro" id="IPR000276">
    <property type="entry name" value="GPCR_Rhodpsn"/>
</dbReference>
<keyword evidence="5 9" id="KW-0297">G-protein coupled receptor</keyword>
<evidence type="ECO:0000313" key="13">
    <source>
        <dbReference type="RefSeq" id="XP_018333643.1"/>
    </source>
</evidence>
<feature type="domain" description="G-protein coupled receptors family 1 profile" evidence="11">
    <location>
        <begin position="50"/>
        <end position="324"/>
    </location>
</feature>
<evidence type="ECO:0000256" key="8">
    <source>
        <dbReference type="ARBA" id="ARBA00023224"/>
    </source>
</evidence>
<comment type="similarity">
    <text evidence="2 9">Belongs to the G-protein coupled receptor 1 family.</text>
</comment>
<dbReference type="PRINTS" id="PR01064">
    <property type="entry name" value="OREXINR"/>
</dbReference>
<keyword evidence="8 9" id="KW-0807">Transducer</keyword>
<dbReference type="GO" id="GO:0007631">
    <property type="term" value="P:feeding behavior"/>
    <property type="evidence" value="ECO:0007669"/>
    <property type="project" value="InterPro"/>
</dbReference>
<feature type="transmembrane region" description="Helical" evidence="10">
    <location>
        <begin position="71"/>
        <end position="93"/>
    </location>
</feature>
<feature type="transmembrane region" description="Helical" evidence="10">
    <location>
        <begin position="304"/>
        <end position="327"/>
    </location>
</feature>
<protein>
    <submittedName>
        <fullName evidence="13">Orexin receptor type 2-like</fullName>
    </submittedName>
</protein>
<dbReference type="RefSeq" id="XP_018333643.1">
    <property type="nucleotide sequence ID" value="XM_018478141.1"/>
</dbReference>
<evidence type="ECO:0000256" key="2">
    <source>
        <dbReference type="ARBA" id="ARBA00010663"/>
    </source>
</evidence>
<feature type="transmembrane region" description="Helical" evidence="10">
    <location>
        <begin position="150"/>
        <end position="170"/>
    </location>
</feature>
<keyword evidence="12" id="KW-1185">Reference proteome</keyword>
<dbReference type="InterPro" id="IPR000204">
    <property type="entry name" value="Orexin_rcpt"/>
</dbReference>
<accession>A0A1W4XMD0</accession>
<evidence type="ECO:0000256" key="9">
    <source>
        <dbReference type="RuleBase" id="RU000688"/>
    </source>
</evidence>
<evidence type="ECO:0000259" key="11">
    <source>
        <dbReference type="PROSITE" id="PS50262"/>
    </source>
</evidence>
<dbReference type="OrthoDB" id="5987936at2759"/>
<dbReference type="GO" id="GO:0016499">
    <property type="term" value="F:orexin receptor activity"/>
    <property type="evidence" value="ECO:0007669"/>
    <property type="project" value="InterPro"/>
</dbReference>
<proteinExistence type="inferred from homology"/>
<dbReference type="Proteomes" id="UP000192223">
    <property type="component" value="Unplaced"/>
</dbReference>
<dbReference type="Gene3D" id="1.20.1070.10">
    <property type="entry name" value="Rhodopsin 7-helix transmembrane proteins"/>
    <property type="match status" value="1"/>
</dbReference>
<keyword evidence="7 9" id="KW-0675">Receptor</keyword>
<reference evidence="13" key="1">
    <citation type="submission" date="2025-08" db="UniProtKB">
        <authorList>
            <consortium name="RefSeq"/>
        </authorList>
    </citation>
    <scope>IDENTIFICATION</scope>
    <source>
        <tissue evidence="13">Entire body</tissue>
    </source>
</reference>
<evidence type="ECO:0000256" key="10">
    <source>
        <dbReference type="SAM" id="Phobius"/>
    </source>
</evidence>
<keyword evidence="3 9" id="KW-0812">Transmembrane</keyword>
<evidence type="ECO:0000256" key="4">
    <source>
        <dbReference type="ARBA" id="ARBA00022989"/>
    </source>
</evidence>
<dbReference type="SUPFAM" id="SSF81321">
    <property type="entry name" value="Family A G protein-coupled receptor-like"/>
    <property type="match status" value="1"/>
</dbReference>